<name>A0A7Y4G1G2_VIBSP</name>
<accession>A0A7Y4G1G2</accession>
<protein>
    <submittedName>
        <fullName evidence="1">Uncharacterized protein</fullName>
    </submittedName>
</protein>
<proteinExistence type="predicted"/>
<gene>
    <name evidence="1" type="ORF">F0234_23840</name>
</gene>
<sequence>MTSKYAMNKTEAANYWKKSPNTIKKVIEENDIPPCGKDKRGNDIFECKDLAPYLVEQKKTSRRRNKTLSDSKVEEIQELLLAFGSMKEFKEYEMALGQQQKRELEQRQLVKSHEIITVWGSTFSTLKKKVRQITTEVERICDTWTPKHSERLDKKLDTISTEITRKAQEFANELHEHCSGDEGSSSGH</sequence>
<reference evidence="1 2" key="1">
    <citation type="submission" date="2019-09" db="EMBL/GenBank/DDBJ databases">
        <title>Draft genome sequencing and comparative genomics of hatchery-associated Vibrios.</title>
        <authorList>
            <person name="Kehlet-Delgado H."/>
            <person name="Mueller R.S."/>
        </authorList>
    </citation>
    <scope>NUCLEOTIDE SEQUENCE [LARGE SCALE GENOMIC DNA]</scope>
    <source>
        <strain evidence="1 2">99-70-13A3</strain>
    </source>
</reference>
<dbReference type="AlphaFoldDB" id="A0A7Y4G1G2"/>
<dbReference type="Proteomes" id="UP000519158">
    <property type="component" value="Unassembled WGS sequence"/>
</dbReference>
<evidence type="ECO:0000313" key="2">
    <source>
        <dbReference type="Proteomes" id="UP000519158"/>
    </source>
</evidence>
<dbReference type="RefSeq" id="WP_102326738.1">
    <property type="nucleotide sequence ID" value="NZ_CAWPOP010000027.1"/>
</dbReference>
<comment type="caution">
    <text evidence="1">The sequence shown here is derived from an EMBL/GenBank/DDBJ whole genome shotgun (WGS) entry which is preliminary data.</text>
</comment>
<dbReference type="EMBL" id="VTXL01000033">
    <property type="protein sequence ID" value="NOJ15783.1"/>
    <property type="molecule type" value="Genomic_DNA"/>
</dbReference>
<evidence type="ECO:0000313" key="1">
    <source>
        <dbReference type="EMBL" id="NOJ15783.1"/>
    </source>
</evidence>
<organism evidence="1 2">
    <name type="scientific">Vibrio splendidus</name>
    <dbReference type="NCBI Taxonomy" id="29497"/>
    <lineage>
        <taxon>Bacteria</taxon>
        <taxon>Pseudomonadati</taxon>
        <taxon>Pseudomonadota</taxon>
        <taxon>Gammaproteobacteria</taxon>
        <taxon>Vibrionales</taxon>
        <taxon>Vibrionaceae</taxon>
        <taxon>Vibrio</taxon>
    </lineage>
</organism>